<dbReference type="InterPro" id="IPR036388">
    <property type="entry name" value="WH-like_DNA-bd_sf"/>
</dbReference>
<dbReference type="CDD" id="cd06170">
    <property type="entry name" value="LuxR_C_like"/>
    <property type="match status" value="1"/>
</dbReference>
<dbReference type="Pfam" id="PF13401">
    <property type="entry name" value="AAA_22"/>
    <property type="match status" value="1"/>
</dbReference>
<dbReference type="GO" id="GO:0016887">
    <property type="term" value="F:ATP hydrolysis activity"/>
    <property type="evidence" value="ECO:0007669"/>
    <property type="project" value="InterPro"/>
</dbReference>
<dbReference type="Gene3D" id="1.25.40.10">
    <property type="entry name" value="Tetratricopeptide repeat domain"/>
    <property type="match status" value="1"/>
</dbReference>
<feature type="region of interest" description="Disordered" evidence="1">
    <location>
        <begin position="699"/>
        <end position="718"/>
    </location>
</feature>
<dbReference type="InterPro" id="IPR000792">
    <property type="entry name" value="Tscrpt_reg_LuxR_C"/>
</dbReference>
<dbReference type="PROSITE" id="PS50043">
    <property type="entry name" value="HTH_LUXR_2"/>
    <property type="match status" value="1"/>
</dbReference>
<dbReference type="AlphaFoldDB" id="A0A4D4JAI2"/>
<dbReference type="EMBL" id="BJFL01000023">
    <property type="protein sequence ID" value="GDY32332.1"/>
    <property type="molecule type" value="Genomic_DNA"/>
</dbReference>
<evidence type="ECO:0000313" key="4">
    <source>
        <dbReference type="Proteomes" id="UP000298860"/>
    </source>
</evidence>
<dbReference type="InterPro" id="IPR027417">
    <property type="entry name" value="P-loop_NTPase"/>
</dbReference>
<reference evidence="4" key="1">
    <citation type="submission" date="2019-04" db="EMBL/GenBank/DDBJ databases">
        <title>Draft genome sequence of Pseudonocardiaceae bacterium SL3-2-4.</title>
        <authorList>
            <person name="Ningsih F."/>
            <person name="Yokota A."/>
            <person name="Sakai Y."/>
            <person name="Nanatani K."/>
            <person name="Yabe S."/>
            <person name="Oetari A."/>
            <person name="Sjamsuridzal W."/>
        </authorList>
    </citation>
    <scope>NUCLEOTIDE SEQUENCE [LARGE SCALE GENOMIC DNA]</scope>
    <source>
        <strain evidence="4">SL3-2-4</strain>
    </source>
</reference>
<feature type="domain" description="HTH luxR-type" evidence="2">
    <location>
        <begin position="709"/>
        <end position="774"/>
    </location>
</feature>
<keyword evidence="4" id="KW-1185">Reference proteome</keyword>
<dbReference type="InterPro" id="IPR049945">
    <property type="entry name" value="AAA_22"/>
</dbReference>
<dbReference type="Proteomes" id="UP000298860">
    <property type="component" value="Unassembled WGS sequence"/>
</dbReference>
<protein>
    <submittedName>
        <fullName evidence="3">LuxR family transcriptional regulator</fullName>
    </submittedName>
</protein>
<dbReference type="Gene3D" id="3.40.50.300">
    <property type="entry name" value="P-loop containing nucleotide triphosphate hydrolases"/>
    <property type="match status" value="1"/>
</dbReference>
<dbReference type="Pfam" id="PF25872">
    <property type="entry name" value="HTH_77"/>
    <property type="match status" value="1"/>
</dbReference>
<dbReference type="SUPFAM" id="SSF48452">
    <property type="entry name" value="TPR-like"/>
    <property type="match status" value="1"/>
</dbReference>
<evidence type="ECO:0000313" key="3">
    <source>
        <dbReference type="EMBL" id="GDY32332.1"/>
    </source>
</evidence>
<dbReference type="InterPro" id="IPR011990">
    <property type="entry name" value="TPR-like_helical_dom_sf"/>
</dbReference>
<proteinExistence type="predicted"/>
<evidence type="ECO:0000259" key="2">
    <source>
        <dbReference type="PROSITE" id="PS50043"/>
    </source>
</evidence>
<feature type="compositionally biased region" description="Pro residues" evidence="1">
    <location>
        <begin position="705"/>
        <end position="714"/>
    </location>
</feature>
<dbReference type="SUPFAM" id="SSF52540">
    <property type="entry name" value="P-loop containing nucleoside triphosphate hydrolases"/>
    <property type="match status" value="1"/>
</dbReference>
<dbReference type="GO" id="GO:0006355">
    <property type="term" value="P:regulation of DNA-templated transcription"/>
    <property type="evidence" value="ECO:0007669"/>
    <property type="project" value="InterPro"/>
</dbReference>
<name>A0A4D4JAI2_9PSEU</name>
<dbReference type="Gene3D" id="1.10.10.10">
    <property type="entry name" value="Winged helix-like DNA-binding domain superfamily/Winged helix DNA-binding domain"/>
    <property type="match status" value="1"/>
</dbReference>
<dbReference type="OrthoDB" id="9812579at2"/>
<accession>A0A4D4JAI2</accession>
<comment type="caution">
    <text evidence="3">The sequence shown here is derived from an EMBL/GenBank/DDBJ whole genome shotgun (WGS) entry which is preliminary data.</text>
</comment>
<dbReference type="SUPFAM" id="SSF46894">
    <property type="entry name" value="C-terminal effector domain of the bipartite response regulators"/>
    <property type="match status" value="1"/>
</dbReference>
<dbReference type="PRINTS" id="PR00038">
    <property type="entry name" value="HTHLUXR"/>
</dbReference>
<dbReference type="SMART" id="SM00421">
    <property type="entry name" value="HTH_LUXR"/>
    <property type="match status" value="1"/>
</dbReference>
<dbReference type="PANTHER" id="PTHR47691">
    <property type="entry name" value="REGULATOR-RELATED"/>
    <property type="match status" value="1"/>
</dbReference>
<evidence type="ECO:0000256" key="1">
    <source>
        <dbReference type="SAM" id="MobiDB-lite"/>
    </source>
</evidence>
<dbReference type="RefSeq" id="WP_137815357.1">
    <property type="nucleotide sequence ID" value="NZ_BJFL01000023.1"/>
</dbReference>
<sequence>MVDPAGGHQRYRPLPLELSSFVGRRSEAREARKALSSGRLLTVTGPAGVGKTRLALHVADRLQRTFPDGVCLIELAELRDAALVADVVADSLGVRGPSSGPAVNVVIGHLKADRVLLVLDNCEHLVDACADLVDALLRFCPRVHVLATSRQPLGVYGEHILRIGPLAVPSAENVPAPRSLLACDAVRLFVDRATAVLPEFAVSQENSAVLARLLRSLEGVPLVIELAARWLSSLSLDQIEQRVRLHRYGLLTTGSRVDPDRHRTLRGLIDWSYELCTEAERLVWRRASMFSGGFDAAAAEYVCQGGGLAADDVPGVLTSLVHKSLLFYEQAGGTVRYRMLETIRDYGQHSLAAEDEHGRVRHRHRDYYARLVRQWDAEWVDGDQVAWVDRLRRDHANLRAALHCCAEQPGGAVTGLRMASLLDDYWGICGLHTEARYWLDTLLRVAPAAAPERASALRTAGWFALLQGNVDVANRLLAEAAEVADRVGDRVEAAYVTHARGMAALFTGHHDTAVGLFGEALAGFRALDSRRGKIFALFSLALALGWQGDHDQALALLQECLAGTVEVGQTFWRSYALWAVSYVEVLRGAPDRAEHAGRQALQMHWQLDNKLGLAFSIDTIAWIEHLRGDPARAATLFGAAEAVWDRIGAAPGYYLPFAGPHDEYLQRTRTVLGARRFAAAFQRGRELPIEQAVDYAVAARSPKTPTSPAPPREPPLTRRERQIAELVAAGLNNREISDQLVISRRTAEAHVQHILVKLGFTSRTQIAAWISAGPPTG</sequence>
<dbReference type="InterPro" id="IPR003593">
    <property type="entry name" value="AAA+_ATPase"/>
</dbReference>
<dbReference type="GO" id="GO:0003677">
    <property type="term" value="F:DNA binding"/>
    <property type="evidence" value="ECO:0007669"/>
    <property type="project" value="InterPro"/>
</dbReference>
<dbReference type="Pfam" id="PF00196">
    <property type="entry name" value="GerE"/>
    <property type="match status" value="1"/>
</dbReference>
<dbReference type="InterPro" id="IPR058852">
    <property type="entry name" value="HTH_77"/>
</dbReference>
<gene>
    <name evidence="3" type="ORF">GTS_39650</name>
</gene>
<organism evidence="3 4">
    <name type="scientific">Gandjariella thermophila</name>
    <dbReference type="NCBI Taxonomy" id="1931992"/>
    <lineage>
        <taxon>Bacteria</taxon>
        <taxon>Bacillati</taxon>
        <taxon>Actinomycetota</taxon>
        <taxon>Actinomycetes</taxon>
        <taxon>Pseudonocardiales</taxon>
        <taxon>Pseudonocardiaceae</taxon>
        <taxon>Gandjariella</taxon>
    </lineage>
</organism>
<dbReference type="PRINTS" id="PR00364">
    <property type="entry name" value="DISEASERSIST"/>
</dbReference>
<dbReference type="PANTHER" id="PTHR47691:SF3">
    <property type="entry name" value="HTH-TYPE TRANSCRIPTIONAL REGULATOR RV0890C-RELATED"/>
    <property type="match status" value="1"/>
</dbReference>
<dbReference type="SMART" id="SM00382">
    <property type="entry name" value="AAA"/>
    <property type="match status" value="1"/>
</dbReference>
<dbReference type="InterPro" id="IPR016032">
    <property type="entry name" value="Sig_transdc_resp-reg_C-effctor"/>
</dbReference>